<evidence type="ECO:0000256" key="1">
    <source>
        <dbReference type="SAM" id="MobiDB-lite"/>
    </source>
</evidence>
<sequence>MRPGTPGGERDMATTSAKAAEKTGVTQNVEAFLKGRFSEAQKRFQGLEGEANKAFRALETRGQVAAKEVQALWTKVQAGELRADPRVQELTKKVDAASVELRKRLDGLQAKVVETVGVASQSQVEQITRELSRLSKKLDVLLKPTRRAHRTAKNSGGAASSPRA</sequence>
<dbReference type="Proteomes" id="UP000268313">
    <property type="component" value="Unassembled WGS sequence"/>
</dbReference>
<keyword evidence="3" id="KW-1185">Reference proteome</keyword>
<protein>
    <submittedName>
        <fullName evidence="2">Uncharacterized protein</fullName>
    </submittedName>
</protein>
<feature type="region of interest" description="Disordered" evidence="1">
    <location>
        <begin position="142"/>
        <end position="164"/>
    </location>
</feature>
<evidence type="ECO:0000313" key="2">
    <source>
        <dbReference type="EMBL" id="RKH00077.1"/>
    </source>
</evidence>
<dbReference type="OrthoDB" id="5382619at2"/>
<organism evidence="2 3">
    <name type="scientific">Corallococcus carmarthensis</name>
    <dbReference type="NCBI Taxonomy" id="2316728"/>
    <lineage>
        <taxon>Bacteria</taxon>
        <taxon>Pseudomonadati</taxon>
        <taxon>Myxococcota</taxon>
        <taxon>Myxococcia</taxon>
        <taxon>Myxococcales</taxon>
        <taxon>Cystobacterineae</taxon>
        <taxon>Myxococcaceae</taxon>
        <taxon>Corallococcus</taxon>
    </lineage>
</organism>
<feature type="compositionally biased region" description="Polar residues" evidence="1">
    <location>
        <begin position="153"/>
        <end position="164"/>
    </location>
</feature>
<dbReference type="EMBL" id="RAWE01000100">
    <property type="protein sequence ID" value="RKH00077.1"/>
    <property type="molecule type" value="Genomic_DNA"/>
</dbReference>
<gene>
    <name evidence="2" type="ORF">D7X32_24640</name>
</gene>
<proteinExistence type="predicted"/>
<evidence type="ECO:0000313" key="3">
    <source>
        <dbReference type="Proteomes" id="UP000268313"/>
    </source>
</evidence>
<name>A0A3A8JYP3_9BACT</name>
<reference evidence="3" key="1">
    <citation type="submission" date="2018-09" db="EMBL/GenBank/DDBJ databases">
        <authorList>
            <person name="Livingstone P.G."/>
            <person name="Whitworth D.E."/>
        </authorList>
    </citation>
    <scope>NUCLEOTIDE SEQUENCE [LARGE SCALE GENOMIC DNA]</scope>
    <source>
        <strain evidence="3">CA043D</strain>
    </source>
</reference>
<dbReference type="AlphaFoldDB" id="A0A3A8JYP3"/>
<accession>A0A3A8JYP3</accession>
<comment type="caution">
    <text evidence="2">The sequence shown here is derived from an EMBL/GenBank/DDBJ whole genome shotgun (WGS) entry which is preliminary data.</text>
</comment>
<feature type="region of interest" description="Disordered" evidence="1">
    <location>
        <begin position="1"/>
        <end position="22"/>
    </location>
</feature>